<dbReference type="AlphaFoldDB" id="A0A820M308"/>
<protein>
    <submittedName>
        <fullName evidence="2">Uncharacterized protein</fullName>
    </submittedName>
</protein>
<sequence length="68" mass="8045">MPERQGKRQGLRTNATVRRNEFEHKANRGDFLVDKNSEVPLSLSKSNRWKLLDDKEFQLPVRKMIPTH</sequence>
<evidence type="ECO:0000313" key="3">
    <source>
        <dbReference type="Proteomes" id="UP000663881"/>
    </source>
</evidence>
<name>A0A820M308_9BILA</name>
<gene>
    <name evidence="2" type="ORF">OKA104_LOCUS49608</name>
</gene>
<evidence type="ECO:0000256" key="1">
    <source>
        <dbReference type="SAM" id="MobiDB-lite"/>
    </source>
</evidence>
<comment type="caution">
    <text evidence="2">The sequence shown here is derived from an EMBL/GenBank/DDBJ whole genome shotgun (WGS) entry which is preliminary data.</text>
</comment>
<organism evidence="2 3">
    <name type="scientific">Adineta steineri</name>
    <dbReference type="NCBI Taxonomy" id="433720"/>
    <lineage>
        <taxon>Eukaryota</taxon>
        <taxon>Metazoa</taxon>
        <taxon>Spiralia</taxon>
        <taxon>Gnathifera</taxon>
        <taxon>Rotifera</taxon>
        <taxon>Eurotatoria</taxon>
        <taxon>Bdelloidea</taxon>
        <taxon>Adinetida</taxon>
        <taxon>Adinetidae</taxon>
        <taxon>Adineta</taxon>
    </lineage>
</organism>
<dbReference type="EMBL" id="CAJOAY010023467">
    <property type="protein sequence ID" value="CAF4366468.1"/>
    <property type="molecule type" value="Genomic_DNA"/>
</dbReference>
<proteinExistence type="predicted"/>
<accession>A0A820M308</accession>
<feature type="region of interest" description="Disordered" evidence="1">
    <location>
        <begin position="1"/>
        <end position="28"/>
    </location>
</feature>
<reference evidence="2" key="1">
    <citation type="submission" date="2021-02" db="EMBL/GenBank/DDBJ databases">
        <authorList>
            <person name="Nowell W R."/>
        </authorList>
    </citation>
    <scope>NUCLEOTIDE SEQUENCE</scope>
</reference>
<evidence type="ECO:0000313" key="2">
    <source>
        <dbReference type="EMBL" id="CAF4366468.1"/>
    </source>
</evidence>
<feature type="non-terminal residue" evidence="2">
    <location>
        <position position="68"/>
    </location>
</feature>
<dbReference type="Proteomes" id="UP000663881">
    <property type="component" value="Unassembled WGS sequence"/>
</dbReference>
<feature type="compositionally biased region" description="Basic and acidic residues" evidence="1">
    <location>
        <begin position="18"/>
        <end position="28"/>
    </location>
</feature>